<dbReference type="InterPro" id="IPR039424">
    <property type="entry name" value="SBP_5"/>
</dbReference>
<feature type="signal peptide" evidence="6">
    <location>
        <begin position="1"/>
        <end position="21"/>
    </location>
</feature>
<feature type="region of interest" description="Disordered" evidence="5">
    <location>
        <begin position="26"/>
        <end position="47"/>
    </location>
</feature>
<dbReference type="Gene3D" id="3.10.105.10">
    <property type="entry name" value="Dipeptide-binding Protein, Domain 3"/>
    <property type="match status" value="1"/>
</dbReference>
<feature type="domain" description="Solute-binding protein family 5" evidence="7">
    <location>
        <begin position="93"/>
        <end position="450"/>
    </location>
</feature>
<dbReference type="SUPFAM" id="SSF53850">
    <property type="entry name" value="Periplasmic binding protein-like II"/>
    <property type="match status" value="1"/>
</dbReference>
<name>A0A5D4SR53_9BACI</name>
<feature type="compositionally biased region" description="Low complexity" evidence="5">
    <location>
        <begin position="26"/>
        <end position="38"/>
    </location>
</feature>
<dbReference type="PIRSF" id="PIRSF002741">
    <property type="entry name" value="MppA"/>
    <property type="match status" value="1"/>
</dbReference>
<evidence type="ECO:0000256" key="4">
    <source>
        <dbReference type="ARBA" id="ARBA00022729"/>
    </source>
</evidence>
<dbReference type="Pfam" id="PF00496">
    <property type="entry name" value="SBP_bac_5"/>
    <property type="match status" value="1"/>
</dbReference>
<comment type="similarity">
    <text evidence="2">Belongs to the bacterial solute-binding protein 5 family.</text>
</comment>
<organism evidence="8 9">
    <name type="scientific">Sutcliffiella horikoshii</name>
    <dbReference type="NCBI Taxonomy" id="79883"/>
    <lineage>
        <taxon>Bacteria</taxon>
        <taxon>Bacillati</taxon>
        <taxon>Bacillota</taxon>
        <taxon>Bacilli</taxon>
        <taxon>Bacillales</taxon>
        <taxon>Bacillaceae</taxon>
        <taxon>Sutcliffiella</taxon>
    </lineage>
</organism>
<dbReference type="OrthoDB" id="9796817at2"/>
<evidence type="ECO:0000256" key="5">
    <source>
        <dbReference type="SAM" id="MobiDB-lite"/>
    </source>
</evidence>
<dbReference type="AlphaFoldDB" id="A0A5D4SR53"/>
<evidence type="ECO:0000259" key="7">
    <source>
        <dbReference type="Pfam" id="PF00496"/>
    </source>
</evidence>
<keyword evidence="3" id="KW-0813">Transport</keyword>
<dbReference type="Gene3D" id="3.40.190.10">
    <property type="entry name" value="Periplasmic binding protein-like II"/>
    <property type="match status" value="1"/>
</dbReference>
<dbReference type="PROSITE" id="PS01040">
    <property type="entry name" value="SBP_BACTERIAL_5"/>
    <property type="match status" value="1"/>
</dbReference>
<evidence type="ECO:0000313" key="9">
    <source>
        <dbReference type="Proteomes" id="UP000324517"/>
    </source>
</evidence>
<proteinExistence type="inferred from homology"/>
<dbReference type="Proteomes" id="UP000324517">
    <property type="component" value="Unassembled WGS sequence"/>
</dbReference>
<dbReference type="GO" id="GO:0042597">
    <property type="term" value="C:periplasmic space"/>
    <property type="evidence" value="ECO:0007669"/>
    <property type="project" value="UniProtKB-ARBA"/>
</dbReference>
<dbReference type="GO" id="GO:0015833">
    <property type="term" value="P:peptide transport"/>
    <property type="evidence" value="ECO:0007669"/>
    <property type="project" value="TreeGrafter"/>
</dbReference>
<accession>A0A5D4SR53</accession>
<dbReference type="GO" id="GO:0043190">
    <property type="term" value="C:ATP-binding cassette (ABC) transporter complex"/>
    <property type="evidence" value="ECO:0007669"/>
    <property type="project" value="InterPro"/>
</dbReference>
<dbReference type="PANTHER" id="PTHR30290">
    <property type="entry name" value="PERIPLASMIC BINDING COMPONENT OF ABC TRANSPORTER"/>
    <property type="match status" value="1"/>
</dbReference>
<dbReference type="CDD" id="cd08499">
    <property type="entry name" value="PBP2_Ylib_like"/>
    <property type="match status" value="1"/>
</dbReference>
<protein>
    <submittedName>
        <fullName evidence="8">Glutathione ABC transporter substrate-binding protein</fullName>
    </submittedName>
</protein>
<reference evidence="8 9" key="1">
    <citation type="submission" date="2019-08" db="EMBL/GenBank/DDBJ databases">
        <title>Bacillus genomes from the desert of Cuatro Cienegas, Coahuila.</title>
        <authorList>
            <person name="Olmedo-Alvarez G."/>
        </authorList>
    </citation>
    <scope>NUCLEOTIDE SEQUENCE [LARGE SCALE GENOMIC DNA]</scope>
    <source>
        <strain evidence="8 9">CH98b_3T</strain>
    </source>
</reference>
<comment type="caution">
    <text evidence="8">The sequence shown here is derived from an EMBL/GenBank/DDBJ whole genome shotgun (WGS) entry which is preliminary data.</text>
</comment>
<dbReference type="InterPro" id="IPR023765">
    <property type="entry name" value="SBP_5_CS"/>
</dbReference>
<gene>
    <name evidence="8" type="ORF">FZC75_20565</name>
</gene>
<evidence type="ECO:0000313" key="8">
    <source>
        <dbReference type="EMBL" id="TYS65817.1"/>
    </source>
</evidence>
<dbReference type="InterPro" id="IPR030678">
    <property type="entry name" value="Peptide/Ni-bd"/>
</dbReference>
<evidence type="ECO:0000256" key="2">
    <source>
        <dbReference type="ARBA" id="ARBA00005695"/>
    </source>
</evidence>
<evidence type="ECO:0000256" key="1">
    <source>
        <dbReference type="ARBA" id="ARBA00004193"/>
    </source>
</evidence>
<feature type="chain" id="PRO_5039193556" evidence="6">
    <location>
        <begin position="22"/>
        <end position="531"/>
    </location>
</feature>
<keyword evidence="4 6" id="KW-0732">Signal</keyword>
<sequence>MKAKKNVFFLLLLSLMLVLSACSGGNSSTPTNGNTNAGSGDGEEVAGQEGGELVYVVPSDAPTLDPHGMNDTATTNVTTQLFDRLTAYEADGTVIPSLAESWEAVDETTWEFKLRDDVKFHDGTDFTADAVKMTIERIIDPEFASPRAVVLNMITEVIVVDDHTVQFKTEKPFAPLPAHLAHNAGSIIAPSAIEEENNGGKKVDENPVGTGPFVFGSWNRGAEIVLNKNENYWNGAPALDSVKFVVNAEQSTRVAQLEAGEAHVIQVGASDVARVEGMESAGIELTRVRGTRMDYLGFNMEKEPFNIKEVRQAISMAINKNDIVDGILDGQGVPAVGPLAPTVVGNYQDLEPLGYDVEAAKALLAEAGFEDGFETTLFVNEGSKERADIALLAQDQLSKIGIKVNIETIEWGAFLEKTGAGEHELFILGWTTVTADADYGLYALFHSSAFGAPGNRSFYANDRVDELLDLARSETDQAKRDEAYKEISEILVDEAPMVYLQHPDFIYGTNGANGLFVDFSGTPYFHGVKLN</sequence>
<comment type="subcellular location">
    <subcellularLocation>
        <location evidence="1">Cell membrane</location>
        <topology evidence="1">Lipid-anchor</topology>
    </subcellularLocation>
</comment>
<dbReference type="EMBL" id="VTET01000016">
    <property type="protein sequence ID" value="TYS65817.1"/>
    <property type="molecule type" value="Genomic_DNA"/>
</dbReference>
<dbReference type="RefSeq" id="WP_010198375.1">
    <property type="nucleotide sequence ID" value="NZ_JBNIKO010000006.1"/>
</dbReference>
<dbReference type="Gene3D" id="3.90.76.10">
    <property type="entry name" value="Dipeptide-binding Protein, Domain 1"/>
    <property type="match status" value="1"/>
</dbReference>
<dbReference type="PROSITE" id="PS51257">
    <property type="entry name" value="PROKAR_LIPOPROTEIN"/>
    <property type="match status" value="1"/>
</dbReference>
<dbReference type="InterPro" id="IPR000914">
    <property type="entry name" value="SBP_5_dom"/>
</dbReference>
<dbReference type="PANTHER" id="PTHR30290:SF9">
    <property type="entry name" value="OLIGOPEPTIDE-BINDING PROTEIN APPA"/>
    <property type="match status" value="1"/>
</dbReference>
<evidence type="ECO:0000256" key="6">
    <source>
        <dbReference type="SAM" id="SignalP"/>
    </source>
</evidence>
<dbReference type="GO" id="GO:1904680">
    <property type="term" value="F:peptide transmembrane transporter activity"/>
    <property type="evidence" value="ECO:0007669"/>
    <property type="project" value="TreeGrafter"/>
</dbReference>
<evidence type="ECO:0000256" key="3">
    <source>
        <dbReference type="ARBA" id="ARBA00022448"/>
    </source>
</evidence>